<organism evidence="8 9">
    <name type="scientific">Escallonia rubra</name>
    <dbReference type="NCBI Taxonomy" id="112253"/>
    <lineage>
        <taxon>Eukaryota</taxon>
        <taxon>Viridiplantae</taxon>
        <taxon>Streptophyta</taxon>
        <taxon>Embryophyta</taxon>
        <taxon>Tracheophyta</taxon>
        <taxon>Spermatophyta</taxon>
        <taxon>Magnoliopsida</taxon>
        <taxon>eudicotyledons</taxon>
        <taxon>Gunneridae</taxon>
        <taxon>Pentapetalae</taxon>
        <taxon>asterids</taxon>
        <taxon>campanulids</taxon>
        <taxon>Escalloniales</taxon>
        <taxon>Escalloniaceae</taxon>
        <taxon>Escallonia</taxon>
    </lineage>
</organism>
<comment type="caution">
    <text evidence="8">The sequence shown here is derived from an EMBL/GenBank/DDBJ whole genome shotgun (WGS) entry which is preliminary data.</text>
</comment>
<evidence type="ECO:0000256" key="6">
    <source>
        <dbReference type="SAM" id="Phobius"/>
    </source>
</evidence>
<dbReference type="PROSITE" id="PS51775">
    <property type="entry name" value="GTD_BINDING"/>
    <property type="match status" value="1"/>
</dbReference>
<dbReference type="GO" id="GO:0080115">
    <property type="term" value="F:myosin XI tail binding"/>
    <property type="evidence" value="ECO:0007669"/>
    <property type="project" value="UniProtKB-ARBA"/>
</dbReference>
<gene>
    <name evidence="8" type="ORF">RJ640_001674</name>
</gene>
<dbReference type="GO" id="GO:0016020">
    <property type="term" value="C:membrane"/>
    <property type="evidence" value="ECO:0007669"/>
    <property type="project" value="UniProtKB-SubCell"/>
</dbReference>
<keyword evidence="3 6" id="KW-1133">Transmembrane helix</keyword>
<feature type="coiled-coil region" evidence="5">
    <location>
        <begin position="739"/>
        <end position="766"/>
    </location>
</feature>
<evidence type="ECO:0000259" key="7">
    <source>
        <dbReference type="PROSITE" id="PS51775"/>
    </source>
</evidence>
<evidence type="ECO:0000256" key="1">
    <source>
        <dbReference type="ARBA" id="ARBA00004167"/>
    </source>
</evidence>
<feature type="coiled-coil region" evidence="5">
    <location>
        <begin position="582"/>
        <end position="683"/>
    </location>
</feature>
<dbReference type="Proteomes" id="UP001187471">
    <property type="component" value="Unassembled WGS sequence"/>
</dbReference>
<feature type="transmembrane region" description="Helical" evidence="6">
    <location>
        <begin position="20"/>
        <end position="45"/>
    </location>
</feature>
<sequence>MAANKFATMLHRNTNRITLILIYAVLEWTLIVLLLLNSLFSYLIIKFSDYFGLKPPCLWCSRVDHFFEPQKKNNNIRRDLLCELHSAEISNLGYCSNHQKLAAYQDMCEDCSSSRPDFRGRAGDFTFFPWVEDKVDEDGEEKLECSCCGVKLEKKIQSNYFVIKPSWGALDYTQKGSLIIKEGADDHSEYGDHSDQSRSDCFEIDRGFERKIENLLLPDGKEGFGARESDAGENSSVSVPNLGLKEMEGNEDDKVGVCVETERETANEDYYNMEMDDPMPADSLTGVVDREDGNSLGIQSQHLEFFIDFSGHQLVPIELIDSISEENQSRFKVEEGQENGDSEDDDLGHEVHVEREAVLSEHENAGECKVAVFESLEIEETDNSLVFHTRELDSFDEQVDRDQVTETPPKDIDDVHENAVGRIQEGGSDAPTVSEEVAELPNNETEADVSIGTEIPDLDSTDEVKGQDTLSSFDFMHEVPSTSSARLYGDNDHGSEKAREETMELKTLSVEANEQVINNLNEIEEEKVPDTPTSMESFSYLHKKIQLLERKESGTEESSSLDGSIISEFENGDAVTNIERLKSALRSERKALHVLYTELEEERSASAIAANQTMAMINRLQEEKAAMQMEALQYQRMMEEQSEYDQEALQLLNELMVKREREKQEVEKELEIYRRKVVDYETKERVKMLRRRSGFSSSTCSNAEESDGLSIDLNQEAKEEEIFSNHQESGNQNTPIDAVVDLEDSLADFEEERVSILEQLKVLEEKLFTLSDEEEHDFEHLHEENGNYSNGDLDCGDENKGMTNGFSKESNGKHYQEKRILGSKGKRLLPLFDAITGENEDVILNGHHENGFDANHMQNTPDTRFHLESKRVGVEVEVDQLYERLQALEADREFLKHCISSLKKGDKGMDLLQEILQHLRDLRNVELRVKNFSDGPLV</sequence>
<dbReference type="PANTHER" id="PTHR31448:SF3">
    <property type="entry name" value="MYOSIN-BINDING PROTEIN 2"/>
    <property type="match status" value="1"/>
</dbReference>
<protein>
    <recommendedName>
        <fullName evidence="7">GTD-binding domain-containing protein</fullName>
    </recommendedName>
</protein>
<dbReference type="InterPro" id="IPR007656">
    <property type="entry name" value="GTD-bd"/>
</dbReference>
<keyword evidence="4 6" id="KW-0472">Membrane</keyword>
<keyword evidence="2 6" id="KW-0812">Transmembrane</keyword>
<feature type="domain" description="GTD-binding" evidence="7">
    <location>
        <begin position="576"/>
        <end position="674"/>
    </location>
</feature>
<keyword evidence="9" id="KW-1185">Reference proteome</keyword>
<dbReference type="Pfam" id="PF04576">
    <property type="entry name" value="Zein-binding"/>
    <property type="match status" value="1"/>
</dbReference>
<comment type="subcellular location">
    <subcellularLocation>
        <location evidence="1">Membrane</location>
        <topology evidence="1">Single-pass membrane protein</topology>
    </subcellularLocation>
</comment>
<evidence type="ECO:0000256" key="5">
    <source>
        <dbReference type="SAM" id="Coils"/>
    </source>
</evidence>
<evidence type="ECO:0000313" key="9">
    <source>
        <dbReference type="Proteomes" id="UP001187471"/>
    </source>
</evidence>
<evidence type="ECO:0000256" key="4">
    <source>
        <dbReference type="ARBA" id="ARBA00023136"/>
    </source>
</evidence>
<dbReference type="InterPro" id="IPR039306">
    <property type="entry name" value="MYOB"/>
</dbReference>
<dbReference type="AlphaFoldDB" id="A0AA88UUZ1"/>
<keyword evidence="5" id="KW-0175">Coiled coil</keyword>
<evidence type="ECO:0000313" key="8">
    <source>
        <dbReference type="EMBL" id="KAK2994768.1"/>
    </source>
</evidence>
<name>A0AA88UUZ1_9ASTE</name>
<proteinExistence type="predicted"/>
<dbReference type="PANTHER" id="PTHR31448">
    <property type="entry name" value="MYOSIN-BINDING PROTEIN 2"/>
    <property type="match status" value="1"/>
</dbReference>
<evidence type="ECO:0000256" key="2">
    <source>
        <dbReference type="ARBA" id="ARBA00022692"/>
    </source>
</evidence>
<evidence type="ECO:0000256" key="3">
    <source>
        <dbReference type="ARBA" id="ARBA00022989"/>
    </source>
</evidence>
<dbReference type="EMBL" id="JAVXUO010000171">
    <property type="protein sequence ID" value="KAK2994768.1"/>
    <property type="molecule type" value="Genomic_DNA"/>
</dbReference>
<reference evidence="8" key="1">
    <citation type="submission" date="2022-12" db="EMBL/GenBank/DDBJ databases">
        <title>Draft genome assemblies for two species of Escallonia (Escalloniales).</title>
        <authorList>
            <person name="Chanderbali A."/>
            <person name="Dervinis C."/>
            <person name="Anghel I."/>
            <person name="Soltis D."/>
            <person name="Soltis P."/>
            <person name="Zapata F."/>
        </authorList>
    </citation>
    <scope>NUCLEOTIDE SEQUENCE</scope>
    <source>
        <strain evidence="8">UCBG92.1500</strain>
        <tissue evidence="8">Leaf</tissue>
    </source>
</reference>
<feature type="coiled-coil region" evidence="5">
    <location>
        <begin position="871"/>
        <end position="898"/>
    </location>
</feature>
<accession>A0AA88UUZ1</accession>